<dbReference type="EC" id="3.1.1.92" evidence="2"/>
<name>A0ABY6VQM2_9BURK</name>
<sequence>MTQHITQSITRCAMPITGIDSHAHVFAHGLPLASGRRYAPTYEATPEQYLAMLSSLGLSHGVLVQPSFLGTDNSFLLGCLDAHPERLRGIVVVDPARDLGQIDAWHARGVVGVRANLIGTTLPDFGDAAWAPFLERMAALDWHLEVQVEAARLSGVIPALLASGVRVVVDHFGRFAPSLGIADPGFEDLLSLGATRQVWVKVSGAYRVSANPGDPAAALAAARAAWPALARAFGVDRLIWGTDWPHTQFEATQNPQRTRELLDALVTGHDQLRAVLIDTPASLFQFR</sequence>
<evidence type="ECO:0000313" key="2">
    <source>
        <dbReference type="EMBL" id="VVD76678.1"/>
    </source>
</evidence>
<dbReference type="SUPFAM" id="SSF51556">
    <property type="entry name" value="Metallo-dependent hydrolases"/>
    <property type="match status" value="1"/>
</dbReference>
<dbReference type="RefSeq" id="WP_150720155.1">
    <property type="nucleotide sequence ID" value="NZ_CABPRV010000002.1"/>
</dbReference>
<evidence type="ECO:0000259" key="1">
    <source>
        <dbReference type="Pfam" id="PF04909"/>
    </source>
</evidence>
<dbReference type="InterPro" id="IPR032466">
    <property type="entry name" value="Metal_Hydrolase"/>
</dbReference>
<dbReference type="PANTHER" id="PTHR35563">
    <property type="entry name" value="BARREL METAL-DEPENDENT HYDROLASE, PUTATIVE (AFU_ORTHOLOGUE AFUA_1G16240)-RELATED"/>
    <property type="match status" value="1"/>
</dbReference>
<dbReference type="Proteomes" id="UP000366065">
    <property type="component" value="Unassembled WGS sequence"/>
</dbReference>
<feature type="domain" description="Amidohydrolase-related" evidence="1">
    <location>
        <begin position="19"/>
        <end position="286"/>
    </location>
</feature>
<dbReference type="Gene3D" id="3.20.20.140">
    <property type="entry name" value="Metal-dependent hydrolases"/>
    <property type="match status" value="1"/>
</dbReference>
<dbReference type="InterPro" id="IPR006680">
    <property type="entry name" value="Amidohydro-rel"/>
</dbReference>
<keyword evidence="2" id="KW-0378">Hydrolase</keyword>
<dbReference type="Pfam" id="PF04909">
    <property type="entry name" value="Amidohydro_2"/>
    <property type="match status" value="1"/>
</dbReference>
<protein>
    <submittedName>
        <fullName evidence="2">4-sulfomuconolactone hydrolase</fullName>
        <ecNumber evidence="2">3.1.1.92</ecNumber>
    </submittedName>
</protein>
<dbReference type="GO" id="GO:0102998">
    <property type="term" value="F:4-sulfomuconolactone hydrolase activity"/>
    <property type="evidence" value="ECO:0007669"/>
    <property type="project" value="UniProtKB-EC"/>
</dbReference>
<organism evidence="2 3">
    <name type="scientific">Pandoraea capi</name>
    <dbReference type="NCBI Taxonomy" id="2508286"/>
    <lineage>
        <taxon>Bacteria</taxon>
        <taxon>Pseudomonadati</taxon>
        <taxon>Pseudomonadota</taxon>
        <taxon>Betaproteobacteria</taxon>
        <taxon>Burkholderiales</taxon>
        <taxon>Burkholderiaceae</taxon>
        <taxon>Pandoraea</taxon>
    </lineage>
</organism>
<gene>
    <name evidence="2" type="ORF">PCA20602_00893</name>
</gene>
<reference evidence="2 3" key="1">
    <citation type="submission" date="2019-08" db="EMBL/GenBank/DDBJ databases">
        <authorList>
            <person name="Peeters C."/>
        </authorList>
    </citation>
    <scope>NUCLEOTIDE SEQUENCE [LARGE SCALE GENOMIC DNA]</scope>
    <source>
        <strain evidence="2 3">LMG 20602</strain>
    </source>
</reference>
<keyword evidence="3" id="KW-1185">Reference proteome</keyword>
<comment type="caution">
    <text evidence="2">The sequence shown here is derived from an EMBL/GenBank/DDBJ whole genome shotgun (WGS) entry which is preliminary data.</text>
</comment>
<proteinExistence type="predicted"/>
<accession>A0ABY6VQM2</accession>
<dbReference type="EMBL" id="CABPRV010000002">
    <property type="protein sequence ID" value="VVD76678.1"/>
    <property type="molecule type" value="Genomic_DNA"/>
</dbReference>
<dbReference type="PANTHER" id="PTHR35563:SF2">
    <property type="entry name" value="BARREL METAL-DEPENDENT HYDROLASE, PUTATIVE (AFU_ORTHOLOGUE AFUA_1G16240)-RELATED"/>
    <property type="match status" value="1"/>
</dbReference>
<evidence type="ECO:0000313" key="3">
    <source>
        <dbReference type="Proteomes" id="UP000366065"/>
    </source>
</evidence>
<dbReference type="InterPro" id="IPR052358">
    <property type="entry name" value="Aro_Compnd_Degr_Hydrolases"/>
</dbReference>